<comment type="similarity">
    <text evidence="2">Belongs to the glycosyl hydrolase 15 family.</text>
</comment>
<name>A0AAX4HGE0_9ASCO</name>
<evidence type="ECO:0000256" key="2">
    <source>
        <dbReference type="ARBA" id="ARBA00006188"/>
    </source>
</evidence>
<dbReference type="KEGG" id="asau:88175873"/>
<organism evidence="12 13">
    <name type="scientific">Australozyma saopauloensis</name>
    <dbReference type="NCBI Taxonomy" id="291208"/>
    <lineage>
        <taxon>Eukaryota</taxon>
        <taxon>Fungi</taxon>
        <taxon>Dikarya</taxon>
        <taxon>Ascomycota</taxon>
        <taxon>Saccharomycotina</taxon>
        <taxon>Pichiomycetes</taxon>
        <taxon>Metschnikowiaceae</taxon>
        <taxon>Australozyma</taxon>
    </lineage>
</organism>
<keyword evidence="7" id="KW-0624">Polysaccharide degradation</keyword>
<feature type="chain" id="PRO_5043780302" description="glucan 1,4-alpha-glucosidase" evidence="10">
    <location>
        <begin position="18"/>
        <end position="542"/>
    </location>
</feature>
<protein>
    <recommendedName>
        <fullName evidence="3">glucan 1,4-alpha-glucosidase</fullName>
        <ecNumber evidence="3">3.2.1.3</ecNumber>
    </recommendedName>
    <alternativeName>
        <fullName evidence="9">1,4-alpha-D-glucan glucohydrolase</fullName>
    </alternativeName>
    <alternativeName>
        <fullName evidence="8">Glucan 1,4-alpha-glucosidase</fullName>
    </alternativeName>
</protein>
<gene>
    <name evidence="12" type="ORF">PUMCH_004813</name>
</gene>
<dbReference type="RefSeq" id="XP_062879804.1">
    <property type="nucleotide sequence ID" value="XM_063023734.1"/>
</dbReference>
<evidence type="ECO:0000256" key="9">
    <source>
        <dbReference type="ARBA" id="ARBA00033473"/>
    </source>
</evidence>
<feature type="domain" description="GH15-like" evidence="11">
    <location>
        <begin position="86"/>
        <end position="528"/>
    </location>
</feature>
<dbReference type="InterPro" id="IPR000165">
    <property type="entry name" value="Glucoamylase"/>
</dbReference>
<dbReference type="GeneID" id="88175873"/>
<dbReference type="EC" id="3.2.1.3" evidence="3"/>
<keyword evidence="6" id="KW-0326">Glycosidase</keyword>
<evidence type="ECO:0000313" key="13">
    <source>
        <dbReference type="Proteomes" id="UP001338582"/>
    </source>
</evidence>
<dbReference type="PANTHER" id="PTHR31616:SF9">
    <property type="entry name" value="GLUCOAMYLASE, INTRACELLULAR SPORULATION-SPECIFIC"/>
    <property type="match status" value="1"/>
</dbReference>
<evidence type="ECO:0000256" key="4">
    <source>
        <dbReference type="ARBA" id="ARBA00022801"/>
    </source>
</evidence>
<proteinExistence type="inferred from homology"/>
<evidence type="ECO:0000313" key="12">
    <source>
        <dbReference type="EMBL" id="WPK27426.1"/>
    </source>
</evidence>
<dbReference type="Proteomes" id="UP001338582">
    <property type="component" value="Chromosome 6"/>
</dbReference>
<evidence type="ECO:0000256" key="8">
    <source>
        <dbReference type="ARBA" id="ARBA00033442"/>
    </source>
</evidence>
<keyword evidence="4" id="KW-0378">Hydrolase</keyword>
<evidence type="ECO:0000256" key="10">
    <source>
        <dbReference type="SAM" id="SignalP"/>
    </source>
</evidence>
<evidence type="ECO:0000256" key="7">
    <source>
        <dbReference type="ARBA" id="ARBA00023326"/>
    </source>
</evidence>
<dbReference type="EMBL" id="CP138899">
    <property type="protein sequence ID" value="WPK27426.1"/>
    <property type="molecule type" value="Genomic_DNA"/>
</dbReference>
<reference evidence="12 13" key="1">
    <citation type="submission" date="2023-10" db="EMBL/GenBank/DDBJ databases">
        <title>Draft Genome Sequence of Candida saopaulonensis from a very Premature Infant with Sepsis.</title>
        <authorList>
            <person name="Ning Y."/>
            <person name="Dai R."/>
            <person name="Xiao M."/>
            <person name="Xu Y."/>
            <person name="Yan Q."/>
            <person name="Zhang L."/>
        </authorList>
    </citation>
    <scope>NUCLEOTIDE SEQUENCE [LARGE SCALE GENOMIC DNA]</scope>
    <source>
        <strain evidence="12 13">19XY460</strain>
    </source>
</reference>
<evidence type="ECO:0000256" key="1">
    <source>
        <dbReference type="ARBA" id="ARBA00001863"/>
    </source>
</evidence>
<dbReference type="AlphaFoldDB" id="A0AAX4HGE0"/>
<dbReference type="InterPro" id="IPR011613">
    <property type="entry name" value="GH15-like"/>
</dbReference>
<comment type="catalytic activity">
    <reaction evidence="1">
        <text>Hydrolysis of terminal (1-&gt;4)-linked alpha-D-glucose residues successively from non-reducing ends of the chains with release of beta-D-glucose.</text>
        <dbReference type="EC" id="3.2.1.3"/>
    </reaction>
</comment>
<dbReference type="PRINTS" id="PR00736">
    <property type="entry name" value="GLHYDRLASE15"/>
</dbReference>
<keyword evidence="5" id="KW-0119">Carbohydrate metabolism</keyword>
<dbReference type="InterPro" id="IPR008928">
    <property type="entry name" value="6-hairpin_glycosidase_sf"/>
</dbReference>
<evidence type="ECO:0000259" key="11">
    <source>
        <dbReference type="Pfam" id="PF00723"/>
    </source>
</evidence>
<evidence type="ECO:0000256" key="3">
    <source>
        <dbReference type="ARBA" id="ARBA00012593"/>
    </source>
</evidence>
<evidence type="ECO:0000256" key="6">
    <source>
        <dbReference type="ARBA" id="ARBA00023295"/>
    </source>
</evidence>
<keyword evidence="10" id="KW-0732">Signal</keyword>
<sequence length="542" mass="62048">MQLSLLAPLLCLLPANALVIPDAASVLSQLSLSTEKSVQIPFLLLWFSSTDKSEKEEANFEKWLASQKNQSFHYILQNIGGILTVLDTKEVAPGVVIASPLKNHPNYFYNWIRDSALTIRSLISQLEDDPSGDSDYLKKVIEDYILVNYHLQRLPNKSGKFDDNTRSGLGEPKFMADGTTFDEHWGRPQSDGPGLRVVTITDYLDLLEKRNEVVHSDFLGNRTFIYREIVKPDLEYVLANWNIEAFDLWEEIDALHFFNSLTMMRALSEGRRLAEAEDETAEFINRLDETFKNLKSFITDPRTGFAPSTLPFIVETPKLKQQGRRGGLDAATLLAALHSHEVDGRDTNTIPFDVDDHRILNTLLYMVSDMKYRYPVNHDNIRIEQNIGVGLGRYPEDVYDGYGTSEGNPWFISTASAAEVVLRMIYKTLEKKSDLVISSNNREFFSVFMKDLFENQMPDGNIVLPYGSQRYKLLMYGLYDYSDTFLKVIMNHVDSNNGRMSEQFNKFDGYMQGAEDLTWSYLSFYNCARWRLKVYGLILNMA</sequence>
<accession>A0AAX4HGE0</accession>
<dbReference type="InterPro" id="IPR012341">
    <property type="entry name" value="6hp_glycosidase-like_sf"/>
</dbReference>
<feature type="signal peptide" evidence="10">
    <location>
        <begin position="1"/>
        <end position="17"/>
    </location>
</feature>
<dbReference type="GO" id="GO:0000324">
    <property type="term" value="C:fungal-type vacuole"/>
    <property type="evidence" value="ECO:0007669"/>
    <property type="project" value="TreeGrafter"/>
</dbReference>
<dbReference type="GO" id="GO:0000272">
    <property type="term" value="P:polysaccharide catabolic process"/>
    <property type="evidence" value="ECO:0007669"/>
    <property type="project" value="UniProtKB-KW"/>
</dbReference>
<dbReference type="Pfam" id="PF00723">
    <property type="entry name" value="Glyco_hydro_15"/>
    <property type="match status" value="1"/>
</dbReference>
<keyword evidence="13" id="KW-1185">Reference proteome</keyword>
<dbReference type="GO" id="GO:0004339">
    <property type="term" value="F:glucan 1,4-alpha-glucosidase activity"/>
    <property type="evidence" value="ECO:0007669"/>
    <property type="project" value="UniProtKB-EC"/>
</dbReference>
<dbReference type="SUPFAM" id="SSF48208">
    <property type="entry name" value="Six-hairpin glycosidases"/>
    <property type="match status" value="1"/>
</dbReference>
<evidence type="ECO:0000256" key="5">
    <source>
        <dbReference type="ARBA" id="ARBA00023277"/>
    </source>
</evidence>
<dbReference type="Gene3D" id="1.50.10.10">
    <property type="match status" value="1"/>
</dbReference>
<dbReference type="PANTHER" id="PTHR31616">
    <property type="entry name" value="TREHALASE"/>
    <property type="match status" value="1"/>
</dbReference>